<dbReference type="EMBL" id="JASDAP010000006">
    <property type="protein sequence ID" value="KAK1901338.1"/>
    <property type="molecule type" value="Genomic_DNA"/>
</dbReference>
<reference evidence="1" key="1">
    <citation type="submission" date="2023-04" db="EMBL/GenBank/DDBJ databases">
        <title>Chromosome-level genome of Chaenocephalus aceratus.</title>
        <authorList>
            <person name="Park H."/>
        </authorList>
    </citation>
    <scope>NUCLEOTIDE SEQUENCE</scope>
    <source>
        <strain evidence="1">DE</strain>
        <tissue evidence="1">Muscle</tissue>
    </source>
</reference>
<accession>A0AAD9FCR1</accession>
<protein>
    <submittedName>
        <fullName evidence="1">Neuromedin-K receptor</fullName>
    </submittedName>
</protein>
<comment type="caution">
    <text evidence="1">The sequence shown here is derived from an EMBL/GenBank/DDBJ whole genome shotgun (WGS) entry which is preliminary data.</text>
</comment>
<sequence>AVCCDACNINHIQCMGRVSSSVYQIESALASELTLSGNSRNSRFLLPSSPRFISSTPLCFVSPSQPWNNLSHVVEHPGWVEFCVG</sequence>
<proteinExistence type="predicted"/>
<feature type="non-terminal residue" evidence="1">
    <location>
        <position position="1"/>
    </location>
</feature>
<evidence type="ECO:0000313" key="1">
    <source>
        <dbReference type="EMBL" id="KAK1901338.1"/>
    </source>
</evidence>
<dbReference type="AlphaFoldDB" id="A0AAD9FCR1"/>
<dbReference type="Proteomes" id="UP001228049">
    <property type="component" value="Unassembled WGS sequence"/>
</dbReference>
<keyword evidence="2" id="KW-1185">Reference proteome</keyword>
<organism evidence="1 2">
    <name type="scientific">Dissostichus eleginoides</name>
    <name type="common">Patagonian toothfish</name>
    <name type="synonym">Dissostichus amissus</name>
    <dbReference type="NCBI Taxonomy" id="100907"/>
    <lineage>
        <taxon>Eukaryota</taxon>
        <taxon>Metazoa</taxon>
        <taxon>Chordata</taxon>
        <taxon>Craniata</taxon>
        <taxon>Vertebrata</taxon>
        <taxon>Euteleostomi</taxon>
        <taxon>Actinopterygii</taxon>
        <taxon>Neopterygii</taxon>
        <taxon>Teleostei</taxon>
        <taxon>Neoteleostei</taxon>
        <taxon>Acanthomorphata</taxon>
        <taxon>Eupercaria</taxon>
        <taxon>Perciformes</taxon>
        <taxon>Notothenioidei</taxon>
        <taxon>Nototheniidae</taxon>
        <taxon>Dissostichus</taxon>
    </lineage>
</organism>
<name>A0AAD9FCR1_DISEL</name>
<gene>
    <name evidence="1" type="ORF">KUDE01_004307</name>
</gene>
<evidence type="ECO:0000313" key="2">
    <source>
        <dbReference type="Proteomes" id="UP001228049"/>
    </source>
</evidence>
<feature type="non-terminal residue" evidence="1">
    <location>
        <position position="85"/>
    </location>
</feature>
<keyword evidence="1" id="KW-0675">Receptor</keyword>